<dbReference type="AlphaFoldDB" id="A0A8J5N4P3"/>
<evidence type="ECO:0000259" key="4">
    <source>
        <dbReference type="Pfam" id="PF24652"/>
    </source>
</evidence>
<sequence length="1210" mass="136948">MSRQRWQKSSQDSSHRGVVPKTPPSSPKERTERDDTSEDVIDEEESEELALVGPPKQLVTHLVPAQYVSYNKRCFHDEETLFLPSPLPSCQDDGGVLDVELSQLTFTHHPLFSPEHVLASQLTQAYNTYVERVAASVTKILQNKLVVLRQSLAKLRQIRPESKRQHKSVHEEIDSVRRLEIYRQEIRECREEFIAEAERDRVLLTNILKLWKNIKHLRRGNKYHSTAHKLIIKKEDVSKEDEEERRKEELEEEVKELLEVYEEDYTKKMTKYEKAITEWKTARKKRKEAKKHQQQRQKSALGEDLESSILQAAQDDTILSTPEAAKPQPPKPVDKHKVELEVLEVFSHTRRPPGEPIIQLELTQSSSVTENNHCPEQERRRRQAVGKLKLWVKVLINNKLVTQTSSASLGNDFTLHLGQTYRMALSSWPRSVVLEVTEGTSLRQTLVATAFLPVPSKTNTFKDMFDTVEFSGKQVISHNHEGVGCGLADSEYGSSFTCGLMRYRLGWALGDDGEILSPVGPPPAALTGHSPVRSHLHPRADPTIAKRWLEDARIDPNDPSNVALVSHLQKAASGKSKPNNYFEIDRYEGDFCTNADLDASVRLRVLQLRAQEVPEFKGLKLIPAIESEVLRKTLEKYENKAAIGTEHKETTELESGVLWGTLGTSLLSVFKPRRPLKPRRKKRDQVRGAGLVDPQVQLIVHIARAFHVPVRHDSSRNTSAEQSQSTDVIQGSSLVRPFIEATFQRTVLRTSVAEGPNPTWNQQLSFPFRAPNDTFSSKTLQTVTDNVYLHLFDEVIHDLLEDDRMRDSTVHHRIEKCWLGSLKIPFSTIYSNTKIEGTFSLEEPVVLLGYSRDTTSAVNMGAHRPQGEPSRSTTHLSIYITLEPTLPPPEPIKAQFESSEPEEVLAASRDWVASLSSRYSRRKFRTHVLDLSGKLLCLNRFIRPLKPPNELIGENPVENAHRLAWYISLIPSLADMTLFPGACSGIPEGETCYVLTLEDNGSWLVWNPSTAQCFGATDAFSPLSAVYMLVDQDNKYDDPPRVNFDVHGSGWRSLFSRSQPDPGLPSVQPQRLTFHPVDTSQMDQLKERLEILLRDAIMKWRSSQRTPWNRHAIMVLRKLVHGLEEPRASGKDTSPDLTQLATIMTSHKVCGVCVHQGYSTMASVVEAVHSTGIHLTQSNDAEFALALHLKPYPASIISVWVYVASLVKRM</sequence>
<feature type="domain" description="CC2D2A N-terminal C2" evidence="3">
    <location>
        <begin position="353"/>
        <end position="518"/>
    </location>
</feature>
<evidence type="ECO:0000256" key="1">
    <source>
        <dbReference type="SAM" id="Coils"/>
    </source>
</evidence>
<dbReference type="GO" id="GO:1905515">
    <property type="term" value="P:non-motile cilium assembly"/>
    <property type="evidence" value="ECO:0007669"/>
    <property type="project" value="TreeGrafter"/>
</dbReference>
<dbReference type="Gene3D" id="2.60.40.150">
    <property type="entry name" value="C2 domain"/>
    <property type="match status" value="1"/>
</dbReference>
<gene>
    <name evidence="5" type="primary">Cc2d2A-L</name>
    <name evidence="5" type="ORF">Hamer_G025089</name>
</gene>
<keyword evidence="6" id="KW-1185">Reference proteome</keyword>
<dbReference type="PANTHER" id="PTHR20837:SF0">
    <property type="entry name" value="COILED-COIL AND C2 DOMAIN-CONTAINING PROTEIN 2A"/>
    <property type="match status" value="1"/>
</dbReference>
<dbReference type="PANTHER" id="PTHR20837">
    <property type="entry name" value="CENTROSOMAL PROTEIN-RELATED"/>
    <property type="match status" value="1"/>
</dbReference>
<dbReference type="GO" id="GO:0035869">
    <property type="term" value="C:ciliary transition zone"/>
    <property type="evidence" value="ECO:0007669"/>
    <property type="project" value="TreeGrafter"/>
</dbReference>
<dbReference type="InterPro" id="IPR028928">
    <property type="entry name" value="CC2D2AN-C2"/>
</dbReference>
<proteinExistence type="predicted"/>
<reference evidence="5" key="1">
    <citation type="journal article" date="2021" name="Sci. Adv.">
        <title>The American lobster genome reveals insights on longevity, neural, and immune adaptations.</title>
        <authorList>
            <person name="Polinski J.M."/>
            <person name="Zimin A.V."/>
            <person name="Clark K.F."/>
            <person name="Kohn A.B."/>
            <person name="Sadowski N."/>
            <person name="Timp W."/>
            <person name="Ptitsyn A."/>
            <person name="Khanna P."/>
            <person name="Romanova D.Y."/>
            <person name="Williams P."/>
            <person name="Greenwood S.J."/>
            <person name="Moroz L.L."/>
            <person name="Walt D.R."/>
            <person name="Bodnar A.G."/>
        </authorList>
    </citation>
    <scope>NUCLEOTIDE SEQUENCE</scope>
    <source>
        <strain evidence="5">GMGI-L3</strain>
    </source>
</reference>
<dbReference type="EMBL" id="JAHLQT010010243">
    <property type="protein sequence ID" value="KAG7172855.1"/>
    <property type="molecule type" value="Genomic_DNA"/>
</dbReference>
<organism evidence="5 6">
    <name type="scientific">Homarus americanus</name>
    <name type="common">American lobster</name>
    <dbReference type="NCBI Taxonomy" id="6706"/>
    <lineage>
        <taxon>Eukaryota</taxon>
        <taxon>Metazoa</taxon>
        <taxon>Ecdysozoa</taxon>
        <taxon>Arthropoda</taxon>
        <taxon>Crustacea</taxon>
        <taxon>Multicrustacea</taxon>
        <taxon>Malacostraca</taxon>
        <taxon>Eumalacostraca</taxon>
        <taxon>Eucarida</taxon>
        <taxon>Decapoda</taxon>
        <taxon>Pleocyemata</taxon>
        <taxon>Astacidea</taxon>
        <taxon>Nephropoidea</taxon>
        <taxon>Nephropidae</taxon>
        <taxon>Homarus</taxon>
    </lineage>
</organism>
<feature type="region of interest" description="Disordered" evidence="2">
    <location>
        <begin position="285"/>
        <end position="305"/>
    </location>
</feature>
<evidence type="ECO:0000313" key="6">
    <source>
        <dbReference type="Proteomes" id="UP000747542"/>
    </source>
</evidence>
<dbReference type="GO" id="GO:1904491">
    <property type="term" value="P:protein localization to ciliary transition zone"/>
    <property type="evidence" value="ECO:0007669"/>
    <property type="project" value="TreeGrafter"/>
</dbReference>
<dbReference type="Pfam" id="PF15625">
    <property type="entry name" value="CC2D2AN-C2"/>
    <property type="match status" value="1"/>
</dbReference>
<protein>
    <submittedName>
        <fullName evidence="5">Coiled-coil and C2 domain-containing protein 2A-like</fullName>
    </submittedName>
</protein>
<dbReference type="InterPro" id="IPR052434">
    <property type="entry name" value="Tectonic-like_complex_comp"/>
</dbReference>
<keyword evidence="1" id="KW-0175">Coiled coil</keyword>
<feature type="compositionally biased region" description="Basic residues" evidence="2">
    <location>
        <begin position="285"/>
        <end position="295"/>
    </location>
</feature>
<dbReference type="Pfam" id="PF24652">
    <property type="entry name" value="CEP76_C"/>
    <property type="match status" value="1"/>
</dbReference>
<name>A0A8J5N4P3_HOMAM</name>
<evidence type="ECO:0000313" key="5">
    <source>
        <dbReference type="EMBL" id="KAG7172855.1"/>
    </source>
</evidence>
<feature type="compositionally biased region" description="Polar residues" evidence="2">
    <location>
        <begin position="1"/>
        <end position="12"/>
    </location>
</feature>
<dbReference type="InterPro" id="IPR035892">
    <property type="entry name" value="C2_domain_sf"/>
</dbReference>
<feature type="compositionally biased region" description="Acidic residues" evidence="2">
    <location>
        <begin position="35"/>
        <end position="48"/>
    </location>
</feature>
<dbReference type="InterPro" id="IPR056288">
    <property type="entry name" value="CEP76_C"/>
</dbReference>
<dbReference type="Proteomes" id="UP000747542">
    <property type="component" value="Unassembled WGS sequence"/>
</dbReference>
<dbReference type="SUPFAM" id="SSF49562">
    <property type="entry name" value="C2 domain (Calcium/lipid-binding domain, CaLB)"/>
    <property type="match status" value="1"/>
</dbReference>
<accession>A0A8J5N4P3</accession>
<feature type="domain" description="Centrosomal protein of 76 kDa C-terminal" evidence="4">
    <location>
        <begin position="1081"/>
        <end position="1205"/>
    </location>
</feature>
<feature type="coiled-coil region" evidence="1">
    <location>
        <begin position="232"/>
        <end position="267"/>
    </location>
</feature>
<evidence type="ECO:0000259" key="3">
    <source>
        <dbReference type="Pfam" id="PF15625"/>
    </source>
</evidence>
<feature type="region of interest" description="Disordered" evidence="2">
    <location>
        <begin position="1"/>
        <end position="49"/>
    </location>
</feature>
<evidence type="ECO:0000256" key="2">
    <source>
        <dbReference type="SAM" id="MobiDB-lite"/>
    </source>
</evidence>
<comment type="caution">
    <text evidence="5">The sequence shown here is derived from an EMBL/GenBank/DDBJ whole genome shotgun (WGS) entry which is preliminary data.</text>
</comment>